<keyword evidence="1" id="KW-0812">Transmembrane</keyword>
<dbReference type="RefSeq" id="WP_154544069.1">
    <property type="nucleotide sequence ID" value="NZ_VUMY01000006.1"/>
</dbReference>
<dbReference type="AlphaFoldDB" id="A0A7K0K1Q2"/>
<dbReference type="EMBL" id="VUMY01000006">
    <property type="protein sequence ID" value="MST49417.1"/>
    <property type="molecule type" value="Genomic_DNA"/>
</dbReference>
<gene>
    <name evidence="2" type="ORF">FYJ63_04080</name>
</gene>
<reference evidence="2 3" key="1">
    <citation type="submission" date="2019-08" db="EMBL/GenBank/DDBJ databases">
        <title>In-depth cultivation of the pig gut microbiome towards novel bacterial diversity and tailored functional studies.</title>
        <authorList>
            <person name="Wylensek D."/>
            <person name="Hitch T.C.A."/>
            <person name="Clavel T."/>
        </authorList>
    </citation>
    <scope>NUCLEOTIDE SEQUENCE [LARGE SCALE GENOMIC DNA]</scope>
    <source>
        <strain evidence="2 3">RF-GAM-744-WT-7</strain>
    </source>
</reference>
<accession>A0A7K0K1Q2</accession>
<feature type="transmembrane region" description="Helical" evidence="1">
    <location>
        <begin position="188"/>
        <end position="206"/>
    </location>
</feature>
<dbReference type="Proteomes" id="UP000442535">
    <property type="component" value="Unassembled WGS sequence"/>
</dbReference>
<keyword evidence="1" id="KW-0472">Membrane</keyword>
<sequence length="209" mass="22274">MGTAFVITLSQAIVLFLATNIDHLVLLTLWFVRGRGRSGSTARIFAGQYLGFGSILAVTAVLGITSGFIIPEEHLRWLGLLPLLIGLKAGFDEIRERVPARRAADGTGEDDDDAEKLAGKPLSILSVAAVTIANGGDEIGVYIPVFAISEPWQIGVYVVVFLLLAGVLLTLAKLITDRAGVGELLERLEAILFPGVLIFLGILILADIL</sequence>
<organism evidence="2 3">
    <name type="scientific">Mobiluncus porci</name>
    <dbReference type="NCBI Taxonomy" id="2652278"/>
    <lineage>
        <taxon>Bacteria</taxon>
        <taxon>Bacillati</taxon>
        <taxon>Actinomycetota</taxon>
        <taxon>Actinomycetes</taxon>
        <taxon>Actinomycetales</taxon>
        <taxon>Actinomycetaceae</taxon>
        <taxon>Mobiluncus</taxon>
    </lineage>
</organism>
<dbReference type="Pfam" id="PF03596">
    <property type="entry name" value="Cad"/>
    <property type="match status" value="1"/>
</dbReference>
<feature type="transmembrane region" description="Helical" evidence="1">
    <location>
        <begin position="154"/>
        <end position="176"/>
    </location>
</feature>
<feature type="transmembrane region" description="Helical" evidence="1">
    <location>
        <begin position="44"/>
        <end position="70"/>
    </location>
</feature>
<feature type="transmembrane region" description="Helical" evidence="1">
    <location>
        <begin position="12"/>
        <end position="32"/>
    </location>
</feature>
<name>A0A7K0K1Q2_9ACTO</name>
<evidence type="ECO:0000313" key="3">
    <source>
        <dbReference type="Proteomes" id="UP000442535"/>
    </source>
</evidence>
<dbReference type="InterPro" id="IPR004676">
    <property type="entry name" value="Cd-R_transporter"/>
</dbReference>
<comment type="caution">
    <text evidence="2">The sequence shown here is derived from an EMBL/GenBank/DDBJ whole genome shotgun (WGS) entry which is preliminary data.</text>
</comment>
<keyword evidence="3" id="KW-1185">Reference proteome</keyword>
<protein>
    <submittedName>
        <fullName evidence="2">Cadmium transporter</fullName>
    </submittedName>
</protein>
<evidence type="ECO:0000313" key="2">
    <source>
        <dbReference type="EMBL" id="MST49417.1"/>
    </source>
</evidence>
<evidence type="ECO:0000256" key="1">
    <source>
        <dbReference type="SAM" id="Phobius"/>
    </source>
</evidence>
<keyword evidence="1" id="KW-1133">Transmembrane helix</keyword>
<proteinExistence type="predicted"/>